<dbReference type="EMBL" id="MU003495">
    <property type="protein sequence ID" value="KAF2475977.1"/>
    <property type="molecule type" value="Genomic_DNA"/>
</dbReference>
<organism evidence="1 2">
    <name type="scientific">Lindgomyces ingoldianus</name>
    <dbReference type="NCBI Taxonomy" id="673940"/>
    <lineage>
        <taxon>Eukaryota</taxon>
        <taxon>Fungi</taxon>
        <taxon>Dikarya</taxon>
        <taxon>Ascomycota</taxon>
        <taxon>Pezizomycotina</taxon>
        <taxon>Dothideomycetes</taxon>
        <taxon>Pleosporomycetidae</taxon>
        <taxon>Pleosporales</taxon>
        <taxon>Lindgomycetaceae</taxon>
        <taxon>Lindgomyces</taxon>
    </lineage>
</organism>
<evidence type="ECO:0000313" key="1">
    <source>
        <dbReference type="EMBL" id="KAF2475977.1"/>
    </source>
</evidence>
<protein>
    <submittedName>
        <fullName evidence="1">Uncharacterized protein</fullName>
    </submittedName>
</protein>
<accession>A0ACB6RBS5</accession>
<dbReference type="Proteomes" id="UP000799755">
    <property type="component" value="Unassembled WGS sequence"/>
</dbReference>
<sequence>MVLRGTKLDGMKCGCCFPAQIGYAFRRNCGKVPYFHNISLSLYDMTSFHSFGLAWVLKGRFTAPVLSACYESRAHRTSCRPFIEEGVHNFKVLRYFVTTASPDFTSYHPYLGASFKIEACIFLGLFPILATDKLNQRHRRASRLRHLVCLVFFPFANS</sequence>
<name>A0ACB6RBS5_9PLEO</name>
<comment type="caution">
    <text evidence="1">The sequence shown here is derived from an EMBL/GenBank/DDBJ whole genome shotgun (WGS) entry which is preliminary data.</text>
</comment>
<proteinExistence type="predicted"/>
<evidence type="ECO:0000313" key="2">
    <source>
        <dbReference type="Proteomes" id="UP000799755"/>
    </source>
</evidence>
<reference evidence="1" key="1">
    <citation type="journal article" date="2020" name="Stud. Mycol.">
        <title>101 Dothideomycetes genomes: a test case for predicting lifestyles and emergence of pathogens.</title>
        <authorList>
            <person name="Haridas S."/>
            <person name="Albert R."/>
            <person name="Binder M."/>
            <person name="Bloem J."/>
            <person name="Labutti K."/>
            <person name="Salamov A."/>
            <person name="Andreopoulos B."/>
            <person name="Baker S."/>
            <person name="Barry K."/>
            <person name="Bills G."/>
            <person name="Bluhm B."/>
            <person name="Cannon C."/>
            <person name="Castanera R."/>
            <person name="Culley D."/>
            <person name="Daum C."/>
            <person name="Ezra D."/>
            <person name="Gonzalez J."/>
            <person name="Henrissat B."/>
            <person name="Kuo A."/>
            <person name="Liang C."/>
            <person name="Lipzen A."/>
            <person name="Lutzoni F."/>
            <person name="Magnuson J."/>
            <person name="Mondo S."/>
            <person name="Nolan M."/>
            <person name="Ohm R."/>
            <person name="Pangilinan J."/>
            <person name="Park H.-J."/>
            <person name="Ramirez L."/>
            <person name="Alfaro M."/>
            <person name="Sun H."/>
            <person name="Tritt A."/>
            <person name="Yoshinaga Y."/>
            <person name="Zwiers L.-H."/>
            <person name="Turgeon B."/>
            <person name="Goodwin S."/>
            <person name="Spatafora J."/>
            <person name="Crous P."/>
            <person name="Grigoriev I."/>
        </authorList>
    </citation>
    <scope>NUCLEOTIDE SEQUENCE</scope>
    <source>
        <strain evidence="1">ATCC 200398</strain>
    </source>
</reference>
<keyword evidence="2" id="KW-1185">Reference proteome</keyword>
<gene>
    <name evidence="1" type="ORF">BDR25DRAFT_350256</name>
</gene>